<feature type="domain" description="F-box" evidence="1">
    <location>
        <begin position="1"/>
        <end position="47"/>
    </location>
</feature>
<comment type="caution">
    <text evidence="2">The sequence shown here is derived from an EMBL/GenBank/DDBJ whole genome shotgun (WGS) entry which is preliminary data.</text>
</comment>
<dbReference type="PROSITE" id="PS50181">
    <property type="entry name" value="FBOX"/>
    <property type="match status" value="1"/>
</dbReference>
<name>A0AAV9X4L7_9PEZI</name>
<dbReference type="Proteomes" id="UP001365542">
    <property type="component" value="Unassembled WGS sequence"/>
</dbReference>
<dbReference type="Gene3D" id="1.20.1280.50">
    <property type="match status" value="1"/>
</dbReference>
<dbReference type="InterPro" id="IPR036047">
    <property type="entry name" value="F-box-like_dom_sf"/>
</dbReference>
<accession>A0AAV9X4L7</accession>
<evidence type="ECO:0000313" key="3">
    <source>
        <dbReference type="Proteomes" id="UP001365542"/>
    </source>
</evidence>
<evidence type="ECO:0000313" key="2">
    <source>
        <dbReference type="EMBL" id="KAK6535665.1"/>
    </source>
</evidence>
<keyword evidence="3" id="KW-1185">Reference proteome</keyword>
<dbReference type="EMBL" id="JAVHJO010000010">
    <property type="protein sequence ID" value="KAK6535665.1"/>
    <property type="molecule type" value="Genomic_DNA"/>
</dbReference>
<gene>
    <name evidence="2" type="ORF">TWF694_002118</name>
</gene>
<dbReference type="CDD" id="cd09917">
    <property type="entry name" value="F-box_SF"/>
    <property type="match status" value="1"/>
</dbReference>
<proteinExistence type="predicted"/>
<dbReference type="SMART" id="SM00256">
    <property type="entry name" value="FBOX"/>
    <property type="match status" value="1"/>
</dbReference>
<sequence>MSVIASLPVELQEQVLLNLSWDDHFRCAYVCKTWRTIILSNARIKNGWYLASACSSADSYIHRIFTTTGVECVYTAEGFRLLLPARNSSSGRLHLKPDSPLFNEFLFKPPLPGSKSQEVAYGLYLLGIPLCGDQMMRVPWEYVEGASVDSGYLRVSIRNFLQWLAELMGPEPGIPLEEGEEYRFHFWCNQDLPWMIGLVPQTSGLEE</sequence>
<dbReference type="InterPro" id="IPR001810">
    <property type="entry name" value="F-box_dom"/>
</dbReference>
<protein>
    <recommendedName>
        <fullName evidence="1">F-box domain-containing protein</fullName>
    </recommendedName>
</protein>
<dbReference type="Pfam" id="PF12937">
    <property type="entry name" value="F-box-like"/>
    <property type="match status" value="1"/>
</dbReference>
<reference evidence="2 3" key="1">
    <citation type="submission" date="2019-10" db="EMBL/GenBank/DDBJ databases">
        <authorList>
            <person name="Palmer J.M."/>
        </authorList>
    </citation>
    <scope>NUCLEOTIDE SEQUENCE [LARGE SCALE GENOMIC DNA]</scope>
    <source>
        <strain evidence="2 3">TWF694</strain>
    </source>
</reference>
<dbReference type="AlphaFoldDB" id="A0AAV9X4L7"/>
<organism evidence="2 3">
    <name type="scientific">Orbilia ellipsospora</name>
    <dbReference type="NCBI Taxonomy" id="2528407"/>
    <lineage>
        <taxon>Eukaryota</taxon>
        <taxon>Fungi</taxon>
        <taxon>Dikarya</taxon>
        <taxon>Ascomycota</taxon>
        <taxon>Pezizomycotina</taxon>
        <taxon>Orbiliomycetes</taxon>
        <taxon>Orbiliales</taxon>
        <taxon>Orbiliaceae</taxon>
        <taxon>Orbilia</taxon>
    </lineage>
</organism>
<dbReference type="SUPFAM" id="SSF81383">
    <property type="entry name" value="F-box domain"/>
    <property type="match status" value="1"/>
</dbReference>
<evidence type="ECO:0000259" key="1">
    <source>
        <dbReference type="PROSITE" id="PS50181"/>
    </source>
</evidence>